<dbReference type="GO" id="GO:0046872">
    <property type="term" value="F:metal ion binding"/>
    <property type="evidence" value="ECO:0007669"/>
    <property type="project" value="UniProtKB-KW"/>
</dbReference>
<evidence type="ECO:0000259" key="9">
    <source>
        <dbReference type="Pfam" id="PF07282"/>
    </source>
</evidence>
<evidence type="ECO:0000256" key="3">
    <source>
        <dbReference type="ARBA" id="ARBA00022723"/>
    </source>
</evidence>
<accession>A0A9X1STK8</accession>
<sequence>MTFLLSGDPCLIPGAGTCTSAIFEHMSRYRLYPTQQQETLLLTACGHARYVWNLALEQKNMWRRDRPHTPNYMEQARQLTEARRENPWLAEGSVTVQQQALRDHDQAWRNFFNGTHDRPTWRKRGQHEGFRIVGREAARLRRDNGRWSAVNIPKVGWVRFKRSRDLPEAKSYRVTRDRSGRWHIALAAIPAPIPAPGTGEVVGVDRGVKVAVALSTGELSSPAGLRQKESGRLRHLQRRLARAQKGSSRRARIKGQVARLRAREADRRKDWAEKTSTDLARRFDVIRVEDLKVKGMTRSARGTIAKPGRNVRQKAGLNRGILAAGWGLMVTRLEHKAPRRVEKVNPAYTSQTCNACGHCAPENRKSQAVFRCVACKHQDHADVNAARNIAAGHAVTARGDRAKPARSTKREPQRKRLPTVA</sequence>
<keyword evidence="3" id="KW-0479">Metal-binding</keyword>
<dbReference type="AlphaFoldDB" id="A0A9X1STK8"/>
<feature type="region of interest" description="Disordered" evidence="7">
    <location>
        <begin position="395"/>
        <end position="421"/>
    </location>
</feature>
<keyword evidence="5" id="KW-0238">DNA-binding</keyword>
<evidence type="ECO:0000313" key="11">
    <source>
        <dbReference type="EMBL" id="MCD5310690.1"/>
    </source>
</evidence>
<evidence type="ECO:0000256" key="5">
    <source>
        <dbReference type="ARBA" id="ARBA00023125"/>
    </source>
</evidence>
<keyword evidence="2" id="KW-0815">Transposition</keyword>
<feature type="domain" description="Cas12f1-like TNB" evidence="9">
    <location>
        <begin position="326"/>
        <end position="389"/>
    </location>
</feature>
<dbReference type="Proteomes" id="UP001138997">
    <property type="component" value="Unassembled WGS sequence"/>
</dbReference>
<comment type="similarity">
    <text evidence="1">In the C-terminal section; belongs to the transposase 35 family.</text>
</comment>
<feature type="compositionally biased region" description="Basic residues" evidence="7">
    <location>
        <begin position="412"/>
        <end position="421"/>
    </location>
</feature>
<dbReference type="NCBIfam" id="NF040570">
    <property type="entry name" value="guided_TnpB"/>
    <property type="match status" value="1"/>
</dbReference>
<dbReference type="InterPro" id="IPR021027">
    <property type="entry name" value="Transposase_put_HTH"/>
</dbReference>
<dbReference type="GO" id="GO:0006310">
    <property type="term" value="P:DNA recombination"/>
    <property type="evidence" value="ECO:0007669"/>
    <property type="project" value="UniProtKB-KW"/>
</dbReference>
<protein>
    <submittedName>
        <fullName evidence="11">Transposase</fullName>
    </submittedName>
</protein>
<keyword evidence="12" id="KW-1185">Reference proteome</keyword>
<feature type="compositionally biased region" description="Basic and acidic residues" evidence="7">
    <location>
        <begin position="398"/>
        <end position="411"/>
    </location>
</feature>
<evidence type="ECO:0000256" key="1">
    <source>
        <dbReference type="ARBA" id="ARBA00008761"/>
    </source>
</evidence>
<evidence type="ECO:0000259" key="10">
    <source>
        <dbReference type="Pfam" id="PF12323"/>
    </source>
</evidence>
<organism evidence="11 12">
    <name type="scientific">Kineosporia babensis</name>
    <dbReference type="NCBI Taxonomy" id="499548"/>
    <lineage>
        <taxon>Bacteria</taxon>
        <taxon>Bacillati</taxon>
        <taxon>Actinomycetota</taxon>
        <taxon>Actinomycetes</taxon>
        <taxon>Kineosporiales</taxon>
        <taxon>Kineosporiaceae</taxon>
        <taxon>Kineosporia</taxon>
    </lineage>
</organism>
<dbReference type="InterPro" id="IPR001959">
    <property type="entry name" value="Transposase"/>
</dbReference>
<dbReference type="GO" id="GO:0003677">
    <property type="term" value="F:DNA binding"/>
    <property type="evidence" value="ECO:0007669"/>
    <property type="project" value="UniProtKB-KW"/>
</dbReference>
<keyword evidence="4" id="KW-0862">Zinc</keyword>
<comment type="caution">
    <text evidence="11">The sequence shown here is derived from an EMBL/GenBank/DDBJ whole genome shotgun (WGS) entry which is preliminary data.</text>
</comment>
<dbReference type="EMBL" id="JAJOMB010000003">
    <property type="protein sequence ID" value="MCD5310690.1"/>
    <property type="molecule type" value="Genomic_DNA"/>
</dbReference>
<gene>
    <name evidence="11" type="ORF">LR394_07275</name>
</gene>
<dbReference type="InterPro" id="IPR010095">
    <property type="entry name" value="Cas12f1-like_TNB"/>
</dbReference>
<evidence type="ECO:0000313" key="12">
    <source>
        <dbReference type="Proteomes" id="UP001138997"/>
    </source>
</evidence>
<reference evidence="11" key="1">
    <citation type="submission" date="2021-11" db="EMBL/GenBank/DDBJ databases">
        <title>Streptomyces corallinus and Kineosporia corallina sp. nov., two new coral-derived marine actinobacteria.</title>
        <authorList>
            <person name="Buangrab K."/>
            <person name="Sutthacheep M."/>
            <person name="Yeemin T."/>
            <person name="Harunari E."/>
            <person name="Igarashi Y."/>
            <person name="Sripreechasak P."/>
            <person name="Kanchanasin P."/>
            <person name="Tanasupawat S."/>
            <person name="Phongsopitanun W."/>
        </authorList>
    </citation>
    <scope>NUCLEOTIDE SEQUENCE</scope>
    <source>
        <strain evidence="11">JCM 31032</strain>
    </source>
</reference>
<keyword evidence="6" id="KW-0233">DNA recombination</keyword>
<evidence type="ECO:0000256" key="6">
    <source>
        <dbReference type="ARBA" id="ARBA00023172"/>
    </source>
</evidence>
<dbReference type="Pfam" id="PF01385">
    <property type="entry name" value="OrfB_IS605"/>
    <property type="match status" value="1"/>
</dbReference>
<evidence type="ECO:0000256" key="2">
    <source>
        <dbReference type="ARBA" id="ARBA00022578"/>
    </source>
</evidence>
<dbReference type="Pfam" id="PF12323">
    <property type="entry name" value="HTH_OrfB_IS605"/>
    <property type="match status" value="1"/>
</dbReference>
<evidence type="ECO:0000256" key="7">
    <source>
        <dbReference type="SAM" id="MobiDB-lite"/>
    </source>
</evidence>
<feature type="domain" description="Probable transposase IS891/IS1136/IS1341" evidence="8">
    <location>
        <begin position="191"/>
        <end position="299"/>
    </location>
</feature>
<evidence type="ECO:0000259" key="8">
    <source>
        <dbReference type="Pfam" id="PF01385"/>
    </source>
</evidence>
<name>A0A9X1STK8_9ACTN</name>
<feature type="domain" description="Transposase putative helix-turn-helix" evidence="10">
    <location>
        <begin position="28"/>
        <end position="62"/>
    </location>
</feature>
<dbReference type="GO" id="GO:0032196">
    <property type="term" value="P:transposition"/>
    <property type="evidence" value="ECO:0007669"/>
    <property type="project" value="UniProtKB-KW"/>
</dbReference>
<proteinExistence type="inferred from homology"/>
<dbReference type="Pfam" id="PF07282">
    <property type="entry name" value="Cas12f1-like_TNB"/>
    <property type="match status" value="1"/>
</dbReference>
<evidence type="ECO:0000256" key="4">
    <source>
        <dbReference type="ARBA" id="ARBA00022833"/>
    </source>
</evidence>